<accession>A0A9W8JW77</accession>
<reference evidence="1" key="1">
    <citation type="submission" date="2022-07" db="EMBL/GenBank/DDBJ databases">
        <title>Genome Sequence of Agrocybe chaxingu.</title>
        <authorList>
            <person name="Buettner E."/>
        </authorList>
    </citation>
    <scope>NUCLEOTIDE SEQUENCE</scope>
    <source>
        <strain evidence="1">MP-N11</strain>
    </source>
</reference>
<dbReference type="AlphaFoldDB" id="A0A9W8JW77"/>
<evidence type="ECO:0000313" key="2">
    <source>
        <dbReference type="Proteomes" id="UP001148786"/>
    </source>
</evidence>
<sequence length="150" mass="17032">MPFSTDTSWPAGLLKNKPLESHYYGPYDKLLNYCFGESFTFFVTPQNPPSDNATRDSLDFTPFLIVFDADRRPFSLSILKTTAGQTTPVFILRQHLPSSSPVGLELLIATRLVTPPYQARPREDYIFLSQEGFDRIKEIVLDINRTTPAL</sequence>
<comment type="caution">
    <text evidence="1">The sequence shown here is derived from an EMBL/GenBank/DDBJ whole genome shotgun (WGS) entry which is preliminary data.</text>
</comment>
<protein>
    <submittedName>
        <fullName evidence="1">Uncharacterized protein</fullName>
    </submittedName>
</protein>
<dbReference type="Proteomes" id="UP001148786">
    <property type="component" value="Unassembled WGS sequence"/>
</dbReference>
<dbReference type="EMBL" id="JANKHO010001034">
    <property type="protein sequence ID" value="KAJ3504248.1"/>
    <property type="molecule type" value="Genomic_DNA"/>
</dbReference>
<dbReference type="OrthoDB" id="3255221at2759"/>
<evidence type="ECO:0000313" key="1">
    <source>
        <dbReference type="EMBL" id="KAJ3504248.1"/>
    </source>
</evidence>
<proteinExistence type="predicted"/>
<keyword evidence="2" id="KW-1185">Reference proteome</keyword>
<organism evidence="1 2">
    <name type="scientific">Agrocybe chaxingu</name>
    <dbReference type="NCBI Taxonomy" id="84603"/>
    <lineage>
        <taxon>Eukaryota</taxon>
        <taxon>Fungi</taxon>
        <taxon>Dikarya</taxon>
        <taxon>Basidiomycota</taxon>
        <taxon>Agaricomycotina</taxon>
        <taxon>Agaricomycetes</taxon>
        <taxon>Agaricomycetidae</taxon>
        <taxon>Agaricales</taxon>
        <taxon>Agaricineae</taxon>
        <taxon>Strophariaceae</taxon>
        <taxon>Agrocybe</taxon>
    </lineage>
</organism>
<gene>
    <name evidence="1" type="ORF">NLJ89_g8035</name>
</gene>
<name>A0A9W8JW77_9AGAR</name>